<proteinExistence type="predicted"/>
<organism evidence="4 5">
    <name type="scientific">Kwoniella heveanensis BCC8398</name>
    <dbReference type="NCBI Taxonomy" id="1296120"/>
    <lineage>
        <taxon>Eukaryota</taxon>
        <taxon>Fungi</taxon>
        <taxon>Dikarya</taxon>
        <taxon>Basidiomycota</taxon>
        <taxon>Agaricomycotina</taxon>
        <taxon>Tremellomycetes</taxon>
        <taxon>Tremellales</taxon>
        <taxon>Cryptococcaceae</taxon>
        <taxon>Kwoniella</taxon>
    </lineage>
</organism>
<dbReference type="GO" id="GO:0006355">
    <property type="term" value="P:regulation of DNA-templated transcription"/>
    <property type="evidence" value="ECO:0007669"/>
    <property type="project" value="InterPro"/>
</dbReference>
<reference evidence="5" key="2">
    <citation type="submission" date="2013-12" db="EMBL/GenBank/DDBJ databases">
        <title>Evolution of pathogenesis and genome organization in the Tremellales.</title>
        <authorList>
            <person name="Cuomo C."/>
            <person name="Litvintseva A."/>
            <person name="Heitman J."/>
            <person name="Chen Y."/>
            <person name="Sun S."/>
            <person name="Springer D."/>
            <person name="Dromer F."/>
            <person name="Young S."/>
            <person name="Zeng Q."/>
            <person name="Chapman S."/>
            <person name="Gujja S."/>
            <person name="Saif S."/>
            <person name="Birren B."/>
        </authorList>
    </citation>
    <scope>NUCLEOTIDE SEQUENCE [LARGE SCALE GENOMIC DNA]</scope>
    <source>
        <strain evidence="5">BCC8398</strain>
    </source>
</reference>
<accession>A0A1B9GYG2</accession>
<feature type="region of interest" description="Disordered" evidence="2">
    <location>
        <begin position="36"/>
        <end position="103"/>
    </location>
</feature>
<evidence type="ECO:0000256" key="2">
    <source>
        <dbReference type="SAM" id="MobiDB-lite"/>
    </source>
</evidence>
<dbReference type="AlphaFoldDB" id="A0A1B9GYG2"/>
<dbReference type="OrthoDB" id="2565328at2759"/>
<feature type="compositionally biased region" description="Low complexity" evidence="2">
    <location>
        <begin position="46"/>
        <end position="61"/>
    </location>
</feature>
<evidence type="ECO:0000256" key="1">
    <source>
        <dbReference type="PROSITE-ProRule" id="PRU00094"/>
    </source>
</evidence>
<sequence>MWRSNPVAQILPALDNVLCNACGLYYLTHGKARPPQYWRGRRRRSSGSPSGSDAGSDSGASTAESDLLRTPTSPDPRVLARSPSPPPRKNRWKTRGQKANQEEREMAIAAEILLGMRRENDHAGPKIPCKKSSPLLSSAHAQSRPAWIFNRPFKVVPVPPPGGFHHPPAHKSVFNSIHGCCPGHSQHKAF</sequence>
<gene>
    <name evidence="4" type="ORF">I316_01949</name>
</gene>
<reference evidence="4 5" key="1">
    <citation type="submission" date="2013-07" db="EMBL/GenBank/DDBJ databases">
        <title>The Genome Sequence of Cryptococcus heveanensis BCC8398.</title>
        <authorList>
            <consortium name="The Broad Institute Genome Sequencing Platform"/>
            <person name="Cuomo C."/>
            <person name="Litvintseva A."/>
            <person name="Chen Y."/>
            <person name="Heitman J."/>
            <person name="Sun S."/>
            <person name="Springer D."/>
            <person name="Dromer F."/>
            <person name="Young S.K."/>
            <person name="Zeng Q."/>
            <person name="Gargeya S."/>
            <person name="Fitzgerald M."/>
            <person name="Abouelleil A."/>
            <person name="Alvarado L."/>
            <person name="Berlin A.M."/>
            <person name="Chapman S.B."/>
            <person name="Dewar J."/>
            <person name="Goldberg J."/>
            <person name="Griggs A."/>
            <person name="Gujja S."/>
            <person name="Hansen M."/>
            <person name="Howarth C."/>
            <person name="Imamovic A."/>
            <person name="Larimer J."/>
            <person name="McCowan C."/>
            <person name="Murphy C."/>
            <person name="Pearson M."/>
            <person name="Priest M."/>
            <person name="Roberts A."/>
            <person name="Saif S."/>
            <person name="Shea T."/>
            <person name="Sykes S."/>
            <person name="Wortman J."/>
            <person name="Nusbaum C."/>
            <person name="Birren B."/>
        </authorList>
    </citation>
    <scope>NUCLEOTIDE SEQUENCE [LARGE SCALE GENOMIC DNA]</scope>
    <source>
        <strain evidence="4 5">BCC8398</strain>
    </source>
</reference>
<dbReference type="InterPro" id="IPR000679">
    <property type="entry name" value="Znf_GATA"/>
</dbReference>
<evidence type="ECO:0000259" key="3">
    <source>
        <dbReference type="PROSITE" id="PS50114"/>
    </source>
</evidence>
<dbReference type="PROSITE" id="PS50114">
    <property type="entry name" value="GATA_ZN_FINGER_2"/>
    <property type="match status" value="1"/>
</dbReference>
<protein>
    <recommendedName>
        <fullName evidence="3">GATA-type domain-containing protein</fullName>
    </recommendedName>
</protein>
<evidence type="ECO:0000313" key="4">
    <source>
        <dbReference type="EMBL" id="OCF36077.1"/>
    </source>
</evidence>
<dbReference type="Proteomes" id="UP000092666">
    <property type="component" value="Unassembled WGS sequence"/>
</dbReference>
<dbReference type="GO" id="GO:0008270">
    <property type="term" value="F:zinc ion binding"/>
    <property type="evidence" value="ECO:0007669"/>
    <property type="project" value="UniProtKB-KW"/>
</dbReference>
<keyword evidence="1" id="KW-0862">Zinc</keyword>
<name>A0A1B9GYG2_9TREE</name>
<keyword evidence="1" id="KW-0863">Zinc-finger</keyword>
<keyword evidence="5" id="KW-1185">Reference proteome</keyword>
<dbReference type="InterPro" id="IPR013088">
    <property type="entry name" value="Znf_NHR/GATA"/>
</dbReference>
<evidence type="ECO:0000313" key="5">
    <source>
        <dbReference type="Proteomes" id="UP000092666"/>
    </source>
</evidence>
<keyword evidence="1" id="KW-0479">Metal-binding</keyword>
<dbReference type="GO" id="GO:0043565">
    <property type="term" value="F:sequence-specific DNA binding"/>
    <property type="evidence" value="ECO:0007669"/>
    <property type="project" value="InterPro"/>
</dbReference>
<dbReference type="EMBL" id="KI669496">
    <property type="protein sequence ID" value="OCF36077.1"/>
    <property type="molecule type" value="Genomic_DNA"/>
</dbReference>
<feature type="domain" description="GATA-type" evidence="3">
    <location>
        <begin position="16"/>
        <end position="34"/>
    </location>
</feature>
<dbReference type="SUPFAM" id="SSF57716">
    <property type="entry name" value="Glucocorticoid receptor-like (DNA-binding domain)"/>
    <property type="match status" value="1"/>
</dbReference>
<dbReference type="Gene3D" id="3.30.50.10">
    <property type="entry name" value="Erythroid Transcription Factor GATA-1, subunit A"/>
    <property type="match status" value="1"/>
</dbReference>
<dbReference type="STRING" id="1296120.A0A1B9GYG2"/>